<dbReference type="eggNOG" id="ENOG502ZEYD">
    <property type="taxonomic scope" value="Bacteria"/>
</dbReference>
<dbReference type="Gene3D" id="1.10.10.10">
    <property type="entry name" value="Winged helix-like DNA-binding domain superfamily/Winged helix DNA-binding domain"/>
    <property type="match status" value="1"/>
</dbReference>
<name>D7VRQ9_SPHSI</name>
<dbReference type="STRING" id="525373.HMPREF0766_13663"/>
<accession>D7VRQ9</accession>
<proteinExistence type="predicted"/>
<dbReference type="SUPFAM" id="SSF46785">
    <property type="entry name" value="Winged helix' DNA-binding domain"/>
    <property type="match status" value="1"/>
</dbReference>
<dbReference type="AlphaFoldDB" id="D7VRQ9"/>
<dbReference type="Pfam" id="PF01475">
    <property type="entry name" value="FUR"/>
    <property type="match status" value="1"/>
</dbReference>
<reference evidence="1" key="1">
    <citation type="submission" date="2010-07" db="EMBL/GenBank/DDBJ databases">
        <authorList>
            <person name="Muzny D."/>
            <person name="Qin X."/>
            <person name="Buhay C."/>
            <person name="Dugan-Rocha S."/>
            <person name="Ding Y."/>
            <person name="Chen G."/>
            <person name="Hawes A."/>
            <person name="Holder M."/>
            <person name="Jhangiani S."/>
            <person name="Johnson A."/>
            <person name="Khan Z."/>
            <person name="Li Z."/>
            <person name="Liu W."/>
            <person name="Liu X."/>
            <person name="Perez L."/>
            <person name="Shen H."/>
            <person name="Wang Q."/>
            <person name="Watt J."/>
            <person name="Xi L."/>
            <person name="Xin Y."/>
            <person name="Zhou J."/>
            <person name="Deng J."/>
            <person name="Jiang H."/>
            <person name="Liu Y."/>
            <person name="Qu J."/>
            <person name="Song X.-Z."/>
            <person name="Zhang L."/>
            <person name="Villasana D."/>
            <person name="Johnson A."/>
            <person name="Liu J."/>
            <person name="Liyanage D."/>
            <person name="Lorensuhewa L."/>
            <person name="Robinson T."/>
            <person name="Song A."/>
            <person name="Song B.-B."/>
            <person name="Dinh H."/>
            <person name="Thornton R."/>
            <person name="Coyle M."/>
            <person name="Francisco L."/>
            <person name="Jackson L."/>
            <person name="Javaid M."/>
            <person name="Korchina V."/>
            <person name="Kovar C."/>
            <person name="Mata R."/>
            <person name="Mathew T."/>
            <person name="Ngo R."/>
            <person name="Nguyen L."/>
            <person name="Nguyen N."/>
            <person name="Okwuonu G."/>
            <person name="Ongeri F."/>
            <person name="Pham C."/>
            <person name="Simmons D."/>
            <person name="Wilczek-Boney K."/>
            <person name="Hale W."/>
            <person name="Jakkamsetti A."/>
            <person name="Pham P."/>
            <person name="Ruth R."/>
            <person name="San Lucas F."/>
            <person name="Warren J."/>
            <person name="Zhang J."/>
            <person name="Zhao Z."/>
            <person name="Zhou C."/>
            <person name="Zhu D."/>
            <person name="Lee S."/>
            <person name="Bess C."/>
            <person name="Blankenburg K."/>
            <person name="Forbes L."/>
            <person name="Fu Q."/>
            <person name="Gubbala S."/>
            <person name="Hirani K."/>
            <person name="Jayaseelan J.C."/>
            <person name="Lara F."/>
            <person name="Munidasa M."/>
            <person name="Palculict T."/>
            <person name="Patil S."/>
            <person name="Pu L.-L."/>
            <person name="Saada N."/>
            <person name="Tang L."/>
            <person name="Weissenberger G."/>
            <person name="Zhu Y."/>
            <person name="Hemphill L."/>
            <person name="Shang Y."/>
            <person name="Youmans B."/>
            <person name="Ayvaz T."/>
            <person name="Ross M."/>
            <person name="Santibanez J."/>
            <person name="Aqrawi P."/>
            <person name="Gross S."/>
            <person name="Joshi V."/>
            <person name="Fowler G."/>
            <person name="Nazareth L."/>
            <person name="Reid J."/>
            <person name="Worley K."/>
            <person name="Petrosino J."/>
            <person name="Highlander S."/>
            <person name="Gibbs R."/>
        </authorList>
    </citation>
    <scope>NUCLEOTIDE SEQUENCE [LARGE SCALE GENOMIC DNA]</scope>
    <source>
        <strain evidence="1">ATCC 33861</strain>
    </source>
</reference>
<evidence type="ECO:0008006" key="3">
    <source>
        <dbReference type="Google" id="ProtNLM"/>
    </source>
</evidence>
<gene>
    <name evidence="1" type="ORF">HMPREF0766_13663</name>
</gene>
<dbReference type="GO" id="GO:0003700">
    <property type="term" value="F:DNA-binding transcription factor activity"/>
    <property type="evidence" value="ECO:0007669"/>
    <property type="project" value="InterPro"/>
</dbReference>
<dbReference type="EMBL" id="ACHA02000012">
    <property type="protein sequence ID" value="EFK56460.1"/>
    <property type="molecule type" value="Genomic_DNA"/>
</dbReference>
<keyword evidence="2" id="KW-1185">Reference proteome</keyword>
<dbReference type="InterPro" id="IPR036388">
    <property type="entry name" value="WH-like_DNA-bd_sf"/>
</dbReference>
<dbReference type="OrthoDB" id="8659436at2"/>
<dbReference type="InterPro" id="IPR002481">
    <property type="entry name" value="FUR"/>
</dbReference>
<dbReference type="Proteomes" id="UP000006258">
    <property type="component" value="Unassembled WGS sequence"/>
</dbReference>
<dbReference type="HOGENOM" id="CLU_2332216_0_0_10"/>
<organism evidence="1 2">
    <name type="scientific">Sphingobacterium spiritivorum ATCC 33861</name>
    <dbReference type="NCBI Taxonomy" id="525373"/>
    <lineage>
        <taxon>Bacteria</taxon>
        <taxon>Pseudomonadati</taxon>
        <taxon>Bacteroidota</taxon>
        <taxon>Sphingobacteriia</taxon>
        <taxon>Sphingobacteriales</taxon>
        <taxon>Sphingobacteriaceae</taxon>
        <taxon>Sphingobacterium</taxon>
    </lineage>
</organism>
<sequence length="118" mass="14135">MVFYIKYLSKNRYQSIKQFLMSNLSSSTPVKVQQMLESYYAEQQLQHSKKRQYILENILLHRDWIDAVDLWISLQRHVSISCIYQTLKLLVKAGIVEQRTGEDRKTHYRPLLQMSRQA</sequence>
<evidence type="ECO:0000313" key="2">
    <source>
        <dbReference type="Proteomes" id="UP000006258"/>
    </source>
</evidence>
<dbReference type="InterPro" id="IPR036390">
    <property type="entry name" value="WH_DNA-bd_sf"/>
</dbReference>
<protein>
    <recommendedName>
        <fullName evidence="3">Ferric uptake regulator family protein</fullName>
    </recommendedName>
</protein>
<comment type="caution">
    <text evidence="1">The sequence shown here is derived from an EMBL/GenBank/DDBJ whole genome shotgun (WGS) entry which is preliminary data.</text>
</comment>
<evidence type="ECO:0000313" key="1">
    <source>
        <dbReference type="EMBL" id="EFK56460.1"/>
    </source>
</evidence>